<name>A0A6J6C058_9ZZZZ</name>
<keyword evidence="10" id="KW-0326">Glycosidase</keyword>
<dbReference type="InterPro" id="IPR004036">
    <property type="entry name" value="Endonuclease-III-like_CS2"/>
</dbReference>
<keyword evidence="3" id="KW-0004">4Fe-4S</keyword>
<evidence type="ECO:0000256" key="7">
    <source>
        <dbReference type="ARBA" id="ARBA00023004"/>
    </source>
</evidence>
<dbReference type="InterPro" id="IPR003265">
    <property type="entry name" value="HhH-GPD_domain"/>
</dbReference>
<evidence type="ECO:0000259" key="11">
    <source>
        <dbReference type="SMART" id="SM00478"/>
    </source>
</evidence>
<proteinExistence type="inferred from homology"/>
<dbReference type="InterPro" id="IPR023170">
    <property type="entry name" value="HhH_base_excis_C"/>
</dbReference>
<dbReference type="SUPFAM" id="SSF48150">
    <property type="entry name" value="DNA-glycosylase"/>
    <property type="match status" value="1"/>
</dbReference>
<evidence type="ECO:0000256" key="4">
    <source>
        <dbReference type="ARBA" id="ARBA00022723"/>
    </source>
</evidence>
<dbReference type="CDD" id="cd00056">
    <property type="entry name" value="ENDO3c"/>
    <property type="match status" value="1"/>
</dbReference>
<keyword evidence="4" id="KW-0479">Metal-binding</keyword>
<evidence type="ECO:0000256" key="5">
    <source>
        <dbReference type="ARBA" id="ARBA00022763"/>
    </source>
</evidence>
<dbReference type="AlphaFoldDB" id="A0A6J6C058"/>
<dbReference type="PROSITE" id="PS01155">
    <property type="entry name" value="ENDONUCLEASE_III_2"/>
    <property type="match status" value="1"/>
</dbReference>
<dbReference type="Gene3D" id="1.10.1670.10">
    <property type="entry name" value="Helix-hairpin-Helix base-excision DNA repair enzymes (C-terminal)"/>
    <property type="match status" value="1"/>
</dbReference>
<dbReference type="InterPro" id="IPR011257">
    <property type="entry name" value="DNA_glycosylase"/>
</dbReference>
<accession>A0A6J6C058</accession>
<sequence length="283" mass="32407">MNPLEKPIVNWFKKNKRDLPWRNTSPWGVMVSEYMLQQTPVNRVLPKWHEWMKRWPTPRDLAKATPAEVITAWGRLGYPRRALRLHGAAQIIAEDFNNQVPTETHILQTLPGIGEYTAAAITAFAFEQQSLVMDVNIRRLLTRIIDGNEHPKPAPTAKEKASRLALQPTKNAHIWAAATMELGALVCTSKNPICEKCPVISQCNWRKNGYPKTDLVRKSQDWHGTDRKCRGTIVQALRENQSLTENAIMKLWPDQSQVEKALKTLQADLLIEAIPRNRYRLPQ</sequence>
<evidence type="ECO:0000256" key="2">
    <source>
        <dbReference type="ARBA" id="ARBA00008343"/>
    </source>
</evidence>
<evidence type="ECO:0000256" key="6">
    <source>
        <dbReference type="ARBA" id="ARBA00022801"/>
    </source>
</evidence>
<evidence type="ECO:0000256" key="3">
    <source>
        <dbReference type="ARBA" id="ARBA00022485"/>
    </source>
</evidence>
<dbReference type="Pfam" id="PF00730">
    <property type="entry name" value="HhH-GPD"/>
    <property type="match status" value="1"/>
</dbReference>
<keyword evidence="8" id="KW-0411">Iron-sulfur</keyword>
<dbReference type="GO" id="GO:0032357">
    <property type="term" value="F:oxidized purine DNA binding"/>
    <property type="evidence" value="ECO:0007669"/>
    <property type="project" value="TreeGrafter"/>
</dbReference>
<dbReference type="GO" id="GO:0006298">
    <property type="term" value="P:mismatch repair"/>
    <property type="evidence" value="ECO:0007669"/>
    <property type="project" value="TreeGrafter"/>
</dbReference>
<dbReference type="GO" id="GO:0051539">
    <property type="term" value="F:4 iron, 4 sulfur cluster binding"/>
    <property type="evidence" value="ECO:0007669"/>
    <property type="project" value="UniProtKB-KW"/>
</dbReference>
<dbReference type="GO" id="GO:0006284">
    <property type="term" value="P:base-excision repair"/>
    <property type="evidence" value="ECO:0007669"/>
    <property type="project" value="InterPro"/>
</dbReference>
<keyword evidence="5" id="KW-0227">DNA damage</keyword>
<reference evidence="12" key="1">
    <citation type="submission" date="2020-05" db="EMBL/GenBank/DDBJ databases">
        <authorList>
            <person name="Chiriac C."/>
            <person name="Salcher M."/>
            <person name="Ghai R."/>
            <person name="Kavagutti S V."/>
        </authorList>
    </citation>
    <scope>NUCLEOTIDE SEQUENCE</scope>
</reference>
<gene>
    <name evidence="12" type="ORF">UFOPK1412_00857</name>
</gene>
<dbReference type="GO" id="GO:0035485">
    <property type="term" value="F:adenine/guanine mispair binding"/>
    <property type="evidence" value="ECO:0007669"/>
    <property type="project" value="TreeGrafter"/>
</dbReference>
<organism evidence="12">
    <name type="scientific">freshwater metagenome</name>
    <dbReference type="NCBI Taxonomy" id="449393"/>
    <lineage>
        <taxon>unclassified sequences</taxon>
        <taxon>metagenomes</taxon>
        <taxon>ecological metagenomes</taxon>
    </lineage>
</organism>
<comment type="similarity">
    <text evidence="2">Belongs to the Nth/MutY family.</text>
</comment>
<evidence type="ECO:0000256" key="1">
    <source>
        <dbReference type="ARBA" id="ARBA00001966"/>
    </source>
</evidence>
<dbReference type="Gene3D" id="1.10.340.30">
    <property type="entry name" value="Hypothetical protein, domain 2"/>
    <property type="match status" value="1"/>
</dbReference>
<dbReference type="GO" id="GO:0034039">
    <property type="term" value="F:8-oxo-7,8-dihydroguanine DNA N-glycosylase activity"/>
    <property type="evidence" value="ECO:0007669"/>
    <property type="project" value="TreeGrafter"/>
</dbReference>
<dbReference type="GO" id="GO:0046872">
    <property type="term" value="F:metal ion binding"/>
    <property type="evidence" value="ECO:0007669"/>
    <property type="project" value="UniProtKB-KW"/>
</dbReference>
<feature type="domain" description="HhH-GPD" evidence="11">
    <location>
        <begin position="35"/>
        <end position="179"/>
    </location>
</feature>
<evidence type="ECO:0000256" key="8">
    <source>
        <dbReference type="ARBA" id="ARBA00023014"/>
    </source>
</evidence>
<dbReference type="GO" id="GO:0000701">
    <property type="term" value="F:purine-specific mismatch base pair DNA N-glycosylase activity"/>
    <property type="evidence" value="ECO:0007669"/>
    <property type="project" value="TreeGrafter"/>
</dbReference>
<evidence type="ECO:0000313" key="12">
    <source>
        <dbReference type="EMBL" id="CAB4544781.1"/>
    </source>
</evidence>
<dbReference type="EMBL" id="CAEZSI010000122">
    <property type="protein sequence ID" value="CAB4544781.1"/>
    <property type="molecule type" value="Genomic_DNA"/>
</dbReference>
<dbReference type="FunFam" id="1.10.340.30:FF:000003">
    <property type="entry name" value="A/G-specific adenine glycosylase"/>
    <property type="match status" value="1"/>
</dbReference>
<dbReference type="InterPro" id="IPR044298">
    <property type="entry name" value="MIG/MutY"/>
</dbReference>
<keyword evidence="6" id="KW-0378">Hydrolase</keyword>
<dbReference type="PANTHER" id="PTHR42944">
    <property type="entry name" value="ADENINE DNA GLYCOSYLASE"/>
    <property type="match status" value="1"/>
</dbReference>
<comment type="cofactor">
    <cofactor evidence="1">
        <name>[4Fe-4S] cluster</name>
        <dbReference type="ChEBI" id="CHEBI:49883"/>
    </cofactor>
</comment>
<dbReference type="SMART" id="SM00478">
    <property type="entry name" value="ENDO3c"/>
    <property type="match status" value="1"/>
</dbReference>
<keyword evidence="7" id="KW-0408">Iron</keyword>
<evidence type="ECO:0000256" key="9">
    <source>
        <dbReference type="ARBA" id="ARBA00023204"/>
    </source>
</evidence>
<protein>
    <submittedName>
        <fullName evidence="12">Unannotated protein</fullName>
    </submittedName>
</protein>
<keyword evidence="9" id="KW-0234">DNA repair</keyword>
<evidence type="ECO:0000256" key="10">
    <source>
        <dbReference type="ARBA" id="ARBA00023295"/>
    </source>
</evidence>
<dbReference type="PANTHER" id="PTHR42944:SF1">
    <property type="entry name" value="ADENINE DNA GLYCOSYLASE"/>
    <property type="match status" value="1"/>
</dbReference>